<evidence type="ECO:0000256" key="2">
    <source>
        <dbReference type="ARBA" id="ARBA00038334"/>
    </source>
</evidence>
<dbReference type="PANTHER" id="PTHR43329">
    <property type="entry name" value="EPOXIDE HYDROLASE"/>
    <property type="match status" value="1"/>
</dbReference>
<evidence type="ECO:0000256" key="1">
    <source>
        <dbReference type="ARBA" id="ARBA00022801"/>
    </source>
</evidence>
<dbReference type="PRINTS" id="PR00412">
    <property type="entry name" value="EPOXHYDRLASE"/>
</dbReference>
<protein>
    <recommendedName>
        <fullName evidence="3">AB hydrolase-1 domain-containing protein</fullName>
    </recommendedName>
</protein>
<feature type="domain" description="AB hydrolase-1" evidence="3">
    <location>
        <begin position="69"/>
        <end position="135"/>
    </location>
</feature>
<gene>
    <name evidence="4" type="ORF">QYF61_026856</name>
</gene>
<dbReference type="GO" id="GO:0004301">
    <property type="term" value="F:epoxide hydrolase activity"/>
    <property type="evidence" value="ECO:0007669"/>
    <property type="project" value="UniProtKB-ARBA"/>
</dbReference>
<keyword evidence="5" id="KW-1185">Reference proteome</keyword>
<dbReference type="InterPro" id="IPR000073">
    <property type="entry name" value="AB_hydrolase_1"/>
</dbReference>
<comment type="caution">
    <text evidence="4">The sequence shown here is derived from an EMBL/GenBank/DDBJ whole genome shotgun (WGS) entry which is preliminary data.</text>
</comment>
<evidence type="ECO:0000259" key="3">
    <source>
        <dbReference type="Pfam" id="PF00561"/>
    </source>
</evidence>
<comment type="similarity">
    <text evidence="2">Belongs to the AB hydrolase superfamily. Epoxide hydrolase family.</text>
</comment>
<dbReference type="Pfam" id="PF00561">
    <property type="entry name" value="Abhydrolase_1"/>
    <property type="match status" value="1"/>
</dbReference>
<name>A0AAN7P109_MYCAM</name>
<dbReference type="InterPro" id="IPR029058">
    <property type="entry name" value="AB_hydrolase_fold"/>
</dbReference>
<organism evidence="4 5">
    <name type="scientific">Mycteria americana</name>
    <name type="common">Wood stork</name>
    <dbReference type="NCBI Taxonomy" id="33587"/>
    <lineage>
        <taxon>Eukaryota</taxon>
        <taxon>Metazoa</taxon>
        <taxon>Chordata</taxon>
        <taxon>Craniata</taxon>
        <taxon>Vertebrata</taxon>
        <taxon>Euteleostomi</taxon>
        <taxon>Archelosauria</taxon>
        <taxon>Archosauria</taxon>
        <taxon>Dinosauria</taxon>
        <taxon>Saurischia</taxon>
        <taxon>Theropoda</taxon>
        <taxon>Coelurosauria</taxon>
        <taxon>Aves</taxon>
        <taxon>Neognathae</taxon>
        <taxon>Neoaves</taxon>
        <taxon>Aequornithes</taxon>
        <taxon>Ciconiiformes</taxon>
        <taxon>Ciconiidae</taxon>
        <taxon>Mycteria</taxon>
    </lineage>
</organism>
<proteinExistence type="inferred from homology"/>
<dbReference type="Proteomes" id="UP001333110">
    <property type="component" value="Unassembled WGS sequence"/>
</dbReference>
<evidence type="ECO:0000313" key="5">
    <source>
        <dbReference type="Proteomes" id="UP001333110"/>
    </source>
</evidence>
<accession>A0AAN7P109</accession>
<dbReference type="AlphaFoldDB" id="A0AAN7P109"/>
<keyword evidence="1" id="KW-0378">Hydrolase</keyword>
<sequence length="156" mass="16983">MDVPPAAGWWGWPVELQACSGAHPVLLTPQLLAQEEPLPTACDPSDVTHGYVPIRPGVQLHFVEMGHGPVVLLCHGFPESWLSWRYQIPALADAGFRVIALEMKGYGESTAPPDVKEYSQEQICKDLAVFLDKLGCLPGDSLDQSPKQAEVCPPEV</sequence>
<evidence type="ECO:0000313" key="4">
    <source>
        <dbReference type="EMBL" id="KAK4825337.1"/>
    </source>
</evidence>
<dbReference type="EMBL" id="JAUNZN010000003">
    <property type="protein sequence ID" value="KAK4825337.1"/>
    <property type="molecule type" value="Genomic_DNA"/>
</dbReference>
<dbReference type="SUPFAM" id="SSF53474">
    <property type="entry name" value="alpha/beta-Hydrolases"/>
    <property type="match status" value="1"/>
</dbReference>
<dbReference type="Gene3D" id="3.40.50.1820">
    <property type="entry name" value="alpha/beta hydrolase"/>
    <property type="match status" value="1"/>
</dbReference>
<reference evidence="4 5" key="1">
    <citation type="journal article" date="2023" name="J. Hered.">
        <title>Chromosome-level genome of the wood stork (Mycteria americana) provides insight into avian chromosome evolution.</title>
        <authorList>
            <person name="Flamio R. Jr."/>
            <person name="Ramstad K.M."/>
        </authorList>
    </citation>
    <scope>NUCLEOTIDE SEQUENCE [LARGE SCALE GENOMIC DNA]</scope>
    <source>
        <strain evidence="4">JAX WOST 10</strain>
    </source>
</reference>
<dbReference type="InterPro" id="IPR000639">
    <property type="entry name" value="Epox_hydrolase-like"/>
</dbReference>